<comment type="caution">
    <text evidence="2">The sequence shown here is derived from an EMBL/GenBank/DDBJ whole genome shotgun (WGS) entry which is preliminary data.</text>
</comment>
<proteinExistence type="predicted"/>
<dbReference type="PANTHER" id="PTHR43574">
    <property type="entry name" value="EPIMERASE-RELATED"/>
    <property type="match status" value="1"/>
</dbReference>
<keyword evidence="1" id="KW-0520">NAD</keyword>
<dbReference type="SUPFAM" id="SSF51735">
    <property type="entry name" value="NAD(P)-binding Rossmann-fold domains"/>
    <property type="match status" value="1"/>
</dbReference>
<sequence length="268" mass="28903">MPHLLILGEGYTGGRLRAALDTRVWQVTGTAREAREGVLSFDDEDSVAAAIKGATHILSSIPPAGDRDPVLDRYGTRIAAARAWRGYLSSTGVYGDWRGAWVDESAPIGGGRRTGRSDADERWQGMPGCHIFRLPGIYGPGRSPFARLRAGTAKRIGSPGQVFSRVHVDDIVGAVMRAMTAPAPGIYNIADDEPAPAHEVTAFAAQLMGVSPPPLQPLDQAELSPAARGFYSENRRVANGRMKRVLGASLRYPDYRGGLRAVWREEQG</sequence>
<keyword evidence="3" id="KW-1185">Reference proteome</keyword>
<dbReference type="OrthoDB" id="9808276at2"/>
<evidence type="ECO:0000313" key="2">
    <source>
        <dbReference type="EMBL" id="EMD82231.1"/>
    </source>
</evidence>
<organism evidence="2 3">
    <name type="scientific">Pacificimonas flava</name>
    <dbReference type="NCBI Taxonomy" id="1234595"/>
    <lineage>
        <taxon>Bacteria</taxon>
        <taxon>Pseudomonadati</taxon>
        <taxon>Pseudomonadota</taxon>
        <taxon>Alphaproteobacteria</taxon>
        <taxon>Sphingomonadales</taxon>
        <taxon>Sphingosinicellaceae</taxon>
        <taxon>Pacificimonas</taxon>
    </lineage>
</organism>
<accession>M2TKN9</accession>
<dbReference type="Proteomes" id="UP000011717">
    <property type="component" value="Unassembled WGS sequence"/>
</dbReference>
<dbReference type="AlphaFoldDB" id="M2TKN9"/>
<dbReference type="InterPro" id="IPR036291">
    <property type="entry name" value="NAD(P)-bd_dom_sf"/>
</dbReference>
<dbReference type="EMBL" id="AMRV01000008">
    <property type="protein sequence ID" value="EMD82231.1"/>
    <property type="molecule type" value="Genomic_DNA"/>
</dbReference>
<dbReference type="RefSeq" id="WP_008602939.1">
    <property type="nucleotide sequence ID" value="NZ_AMRV01000008.1"/>
</dbReference>
<evidence type="ECO:0000313" key="3">
    <source>
        <dbReference type="Proteomes" id="UP000011717"/>
    </source>
</evidence>
<name>M2TKN9_9SPHN</name>
<dbReference type="Gene3D" id="3.40.50.720">
    <property type="entry name" value="NAD(P)-binding Rossmann-like Domain"/>
    <property type="match status" value="1"/>
</dbReference>
<reference evidence="2 3" key="1">
    <citation type="journal article" date="2013" name="Genome Announc.">
        <title>Draft Genome Sequence of Strain JLT2015T, Belonging to the Family Sphingomonadaceae of the Alphaproteobacteria.</title>
        <authorList>
            <person name="Tang K."/>
            <person name="Liu K."/>
            <person name="Li S."/>
            <person name="Jiao N."/>
        </authorList>
    </citation>
    <scope>NUCLEOTIDE SEQUENCE [LARGE SCALE GENOMIC DNA]</scope>
    <source>
        <strain evidence="2 3">JLT2015</strain>
    </source>
</reference>
<gene>
    <name evidence="2" type="ORF">C725_2269</name>
</gene>
<protein>
    <submittedName>
        <fullName evidence="2">Nucleoside-diphosphate-sugar epimerase</fullName>
    </submittedName>
</protein>
<evidence type="ECO:0000256" key="1">
    <source>
        <dbReference type="ARBA" id="ARBA00023027"/>
    </source>
</evidence>
<dbReference type="PATRIC" id="fig|1234595.3.peg.2271"/>